<reference evidence="1" key="1">
    <citation type="submission" date="2023-06" db="EMBL/GenBank/DDBJ databases">
        <authorList>
            <consortium name="Lawrence Berkeley National Laboratory"/>
            <person name="Ahrendt S."/>
            <person name="Sahu N."/>
            <person name="Indic B."/>
            <person name="Wong-Bajracharya J."/>
            <person name="Merenyi Z."/>
            <person name="Ke H.-M."/>
            <person name="Monk M."/>
            <person name="Kocsube S."/>
            <person name="Drula E."/>
            <person name="Lipzen A."/>
            <person name="Balint B."/>
            <person name="Henrissat B."/>
            <person name="Andreopoulos B."/>
            <person name="Martin F.M."/>
            <person name="Harder C.B."/>
            <person name="Rigling D."/>
            <person name="Ford K.L."/>
            <person name="Foster G.D."/>
            <person name="Pangilinan J."/>
            <person name="Papanicolaou A."/>
            <person name="Barry K."/>
            <person name="LaButti K."/>
            <person name="Viragh M."/>
            <person name="Koriabine M."/>
            <person name="Yan M."/>
            <person name="Riley R."/>
            <person name="Champramary S."/>
            <person name="Plett K.L."/>
            <person name="Tsai I.J."/>
            <person name="Slot J."/>
            <person name="Sipos G."/>
            <person name="Plett J."/>
            <person name="Nagy L.G."/>
            <person name="Grigoriev I.V."/>
        </authorList>
    </citation>
    <scope>NUCLEOTIDE SEQUENCE</scope>
    <source>
        <strain evidence="1">ICMP 16352</strain>
    </source>
</reference>
<evidence type="ECO:0000313" key="1">
    <source>
        <dbReference type="EMBL" id="KAK0480215.1"/>
    </source>
</evidence>
<comment type="caution">
    <text evidence="1">The sequence shown here is derived from an EMBL/GenBank/DDBJ whole genome shotgun (WGS) entry which is preliminary data.</text>
</comment>
<dbReference type="AlphaFoldDB" id="A0AA39PAB8"/>
<gene>
    <name evidence="1" type="ORF">IW261DRAFT_120877</name>
</gene>
<dbReference type="EMBL" id="JAUEPR010000010">
    <property type="protein sequence ID" value="KAK0480215.1"/>
    <property type="molecule type" value="Genomic_DNA"/>
</dbReference>
<organism evidence="1 2">
    <name type="scientific">Armillaria novae-zelandiae</name>
    <dbReference type="NCBI Taxonomy" id="153914"/>
    <lineage>
        <taxon>Eukaryota</taxon>
        <taxon>Fungi</taxon>
        <taxon>Dikarya</taxon>
        <taxon>Basidiomycota</taxon>
        <taxon>Agaricomycotina</taxon>
        <taxon>Agaricomycetes</taxon>
        <taxon>Agaricomycetidae</taxon>
        <taxon>Agaricales</taxon>
        <taxon>Marasmiineae</taxon>
        <taxon>Physalacriaceae</taxon>
        <taxon>Armillaria</taxon>
    </lineage>
</organism>
<evidence type="ECO:0000313" key="2">
    <source>
        <dbReference type="Proteomes" id="UP001175227"/>
    </source>
</evidence>
<accession>A0AA39PAB8</accession>
<protein>
    <submittedName>
        <fullName evidence="1">Uncharacterized protein</fullName>
    </submittedName>
</protein>
<dbReference type="Proteomes" id="UP001175227">
    <property type="component" value="Unassembled WGS sequence"/>
</dbReference>
<sequence>MPQINENRAFTPSLLALCRHPRSLGDGTEKVTGWCDSPYIMTATWAIIAWDSDPQLEPVSPVYQRSRRNLRQSPSDHATRYLVLSGMILRLIGTRQQPSCITRTASSHLLPLNSQRCQHKRAGPLPSVYIITIVSPYLTLINTSTPTTSSCLAKYKYHRGTKIWRRLILDHPPAASCATPCTVLIVGPFSSLSEWADDEKMSFGVGIGEPFLEHCACTSVTPLLFAFWM</sequence>
<name>A0AA39PAB8_9AGAR</name>
<keyword evidence="2" id="KW-1185">Reference proteome</keyword>
<proteinExistence type="predicted"/>